<keyword evidence="2" id="KW-1185">Reference proteome</keyword>
<reference evidence="1" key="2">
    <citation type="submission" date="2020-11" db="EMBL/GenBank/DDBJ databases">
        <authorList>
            <person name="McCartney M.A."/>
            <person name="Auch B."/>
            <person name="Kono T."/>
            <person name="Mallez S."/>
            <person name="Becker A."/>
            <person name="Gohl D.M."/>
            <person name="Silverstein K.A.T."/>
            <person name="Koren S."/>
            <person name="Bechman K.B."/>
            <person name="Herman A."/>
            <person name="Abrahante J.E."/>
            <person name="Garbe J."/>
        </authorList>
    </citation>
    <scope>NUCLEOTIDE SEQUENCE</scope>
    <source>
        <strain evidence="1">Duluth1</strain>
        <tissue evidence="1">Whole animal</tissue>
    </source>
</reference>
<dbReference type="AlphaFoldDB" id="A0A9D4BH70"/>
<evidence type="ECO:0000313" key="2">
    <source>
        <dbReference type="Proteomes" id="UP000828390"/>
    </source>
</evidence>
<comment type="caution">
    <text evidence="1">The sequence shown here is derived from an EMBL/GenBank/DDBJ whole genome shotgun (WGS) entry which is preliminary data.</text>
</comment>
<reference evidence="1" key="1">
    <citation type="journal article" date="2019" name="bioRxiv">
        <title>The Genome of the Zebra Mussel, Dreissena polymorpha: A Resource for Invasive Species Research.</title>
        <authorList>
            <person name="McCartney M.A."/>
            <person name="Auch B."/>
            <person name="Kono T."/>
            <person name="Mallez S."/>
            <person name="Zhang Y."/>
            <person name="Obille A."/>
            <person name="Becker A."/>
            <person name="Abrahante J.E."/>
            <person name="Garbe J."/>
            <person name="Badalamenti J.P."/>
            <person name="Herman A."/>
            <person name="Mangelson H."/>
            <person name="Liachko I."/>
            <person name="Sullivan S."/>
            <person name="Sone E.D."/>
            <person name="Koren S."/>
            <person name="Silverstein K.A.T."/>
            <person name="Beckman K.B."/>
            <person name="Gohl D.M."/>
        </authorList>
    </citation>
    <scope>NUCLEOTIDE SEQUENCE</scope>
    <source>
        <strain evidence="1">Duluth1</strain>
        <tissue evidence="1">Whole animal</tissue>
    </source>
</reference>
<dbReference type="Proteomes" id="UP000828390">
    <property type="component" value="Unassembled WGS sequence"/>
</dbReference>
<evidence type="ECO:0000313" key="1">
    <source>
        <dbReference type="EMBL" id="KAH3694882.1"/>
    </source>
</evidence>
<name>A0A9D4BH70_DREPO</name>
<accession>A0A9D4BH70</accession>
<proteinExistence type="predicted"/>
<dbReference type="EMBL" id="JAIWYP010000016">
    <property type="protein sequence ID" value="KAH3694882.1"/>
    <property type="molecule type" value="Genomic_DNA"/>
</dbReference>
<gene>
    <name evidence="1" type="ORF">DPMN_082324</name>
</gene>
<organism evidence="1 2">
    <name type="scientific">Dreissena polymorpha</name>
    <name type="common">Zebra mussel</name>
    <name type="synonym">Mytilus polymorpha</name>
    <dbReference type="NCBI Taxonomy" id="45954"/>
    <lineage>
        <taxon>Eukaryota</taxon>
        <taxon>Metazoa</taxon>
        <taxon>Spiralia</taxon>
        <taxon>Lophotrochozoa</taxon>
        <taxon>Mollusca</taxon>
        <taxon>Bivalvia</taxon>
        <taxon>Autobranchia</taxon>
        <taxon>Heteroconchia</taxon>
        <taxon>Euheterodonta</taxon>
        <taxon>Imparidentia</taxon>
        <taxon>Neoheterodontei</taxon>
        <taxon>Myida</taxon>
        <taxon>Dreissenoidea</taxon>
        <taxon>Dreissenidae</taxon>
        <taxon>Dreissena</taxon>
    </lineage>
</organism>
<protein>
    <submittedName>
        <fullName evidence="1">Uncharacterized protein</fullName>
    </submittedName>
</protein>
<sequence length="65" mass="6687">MAASGMVRVAAVYGPGSAAVCIGCPCASLTAREQISDRTIKDHDGNYTVVPGPFAAVARNTPVYM</sequence>